<keyword evidence="3" id="KW-1185">Reference proteome</keyword>
<evidence type="ECO:0000313" key="3">
    <source>
        <dbReference type="Proteomes" id="UP000654670"/>
    </source>
</evidence>
<feature type="compositionally biased region" description="Gly residues" evidence="1">
    <location>
        <begin position="168"/>
        <end position="177"/>
    </location>
</feature>
<evidence type="ECO:0000313" key="2">
    <source>
        <dbReference type="EMBL" id="GGL53434.1"/>
    </source>
</evidence>
<name>A0A917S2K9_9BACL</name>
<organism evidence="2 3">
    <name type="scientific">Sporolactobacillus putidus</name>
    <dbReference type="NCBI Taxonomy" id="492735"/>
    <lineage>
        <taxon>Bacteria</taxon>
        <taxon>Bacillati</taxon>
        <taxon>Bacillota</taxon>
        <taxon>Bacilli</taxon>
        <taxon>Bacillales</taxon>
        <taxon>Sporolactobacillaceae</taxon>
        <taxon>Sporolactobacillus</taxon>
    </lineage>
</organism>
<dbReference type="RefSeq" id="WP_188802667.1">
    <property type="nucleotide sequence ID" value="NZ_BMOK01000006.1"/>
</dbReference>
<proteinExistence type="predicted"/>
<gene>
    <name evidence="2" type="ORF">GCM10007968_16900</name>
</gene>
<dbReference type="AlphaFoldDB" id="A0A917S2K9"/>
<feature type="compositionally biased region" description="Basic and acidic residues" evidence="1">
    <location>
        <begin position="150"/>
        <end position="161"/>
    </location>
</feature>
<evidence type="ECO:0000256" key="1">
    <source>
        <dbReference type="SAM" id="MobiDB-lite"/>
    </source>
</evidence>
<accession>A0A917S2K9</accession>
<reference evidence="2" key="1">
    <citation type="journal article" date="2014" name="Int. J. Syst. Evol. Microbiol.">
        <title>Complete genome sequence of Corynebacterium casei LMG S-19264T (=DSM 44701T), isolated from a smear-ripened cheese.</title>
        <authorList>
            <consortium name="US DOE Joint Genome Institute (JGI-PGF)"/>
            <person name="Walter F."/>
            <person name="Albersmeier A."/>
            <person name="Kalinowski J."/>
            <person name="Ruckert C."/>
        </authorList>
    </citation>
    <scope>NUCLEOTIDE SEQUENCE</scope>
    <source>
        <strain evidence="2">JCM 15325</strain>
    </source>
</reference>
<feature type="region of interest" description="Disordered" evidence="1">
    <location>
        <begin position="149"/>
        <end position="177"/>
    </location>
</feature>
<protein>
    <submittedName>
        <fullName evidence="2">Uncharacterized protein</fullName>
    </submittedName>
</protein>
<dbReference type="Proteomes" id="UP000654670">
    <property type="component" value="Unassembled WGS sequence"/>
</dbReference>
<reference evidence="2" key="2">
    <citation type="submission" date="2020-09" db="EMBL/GenBank/DDBJ databases">
        <authorList>
            <person name="Sun Q."/>
            <person name="Ohkuma M."/>
        </authorList>
    </citation>
    <scope>NUCLEOTIDE SEQUENCE</scope>
    <source>
        <strain evidence="2">JCM 15325</strain>
    </source>
</reference>
<dbReference type="EMBL" id="BMOK01000006">
    <property type="protein sequence ID" value="GGL53434.1"/>
    <property type="molecule type" value="Genomic_DNA"/>
</dbReference>
<sequence>MRNRIRAHFSNLAALYDRLAPLLSDRKIKIGNVTVTAAENHSGAVATIETGASGCETELARLRSGYFGGAAVEEERVEKTGEKEWAVIRIAAGQLQPHERKALADTYHLSLRDDGAGGTLITAEDRSDRIDALIEQLLRYRIQGMSRTRVGGEENNKRSGERFALAGDGDGASGSTF</sequence>
<comment type="caution">
    <text evidence="2">The sequence shown here is derived from an EMBL/GenBank/DDBJ whole genome shotgun (WGS) entry which is preliminary data.</text>
</comment>